<dbReference type="GO" id="GO:0000350">
    <property type="term" value="P:generation of catalytic spliceosome for second transesterification step"/>
    <property type="evidence" value="ECO:0007669"/>
    <property type="project" value="TreeGrafter"/>
</dbReference>
<evidence type="ECO:0000256" key="6">
    <source>
        <dbReference type="ARBA" id="ARBA00022692"/>
    </source>
</evidence>
<dbReference type="SUPFAM" id="SSF47938">
    <property type="entry name" value="Functional domain of the splicing factor Prp18"/>
    <property type="match status" value="1"/>
</dbReference>
<dbReference type="GO" id="GO:0016020">
    <property type="term" value="C:membrane"/>
    <property type="evidence" value="ECO:0007669"/>
    <property type="project" value="UniProtKB-SubCell"/>
</dbReference>
<feature type="domain" description="Pre-mRNA processing factor 4 (PRP4)-like" evidence="15">
    <location>
        <begin position="346"/>
        <end position="373"/>
    </location>
</feature>
<feature type="domain" description="Amino acid permease/ SLC12A" evidence="13">
    <location>
        <begin position="102"/>
        <end position="191"/>
    </location>
</feature>
<dbReference type="FunFam" id="1.20.940.10:FF:000008">
    <property type="entry name" value="Related to potassium channel regulatory factor"/>
    <property type="match status" value="1"/>
</dbReference>
<evidence type="ECO:0000256" key="7">
    <source>
        <dbReference type="ARBA" id="ARBA00022728"/>
    </source>
</evidence>
<sequence length="580" mass="65482">MSTTDTLYREKADEKSAPLQFTVTDHGHAQIVSEARAFGGLHRSFTTRQVHVRLSLLHSVTTYTDQDLLAADHLPRLECRKRSLHRHRRGSSKRRPGHHVPAYLMVCSGVWANLQTLGEMTIAFPTSGNYVDYAGRWVDPALAFGAGYAQWLGWTAVFAAEADFFVVLVDYWTAGVVPMAAWRSATLGVLLMDFKALMSSQIAKSKPKPKPSPSQSQSPDPSTPNTSTPSSAAQQQKYLRRAELEAAREAAYAAEQARIEAERLERASKKRKLEDEEAERAAVREEKKRRLAEESRKRREQQEREEERKRRKRLGLPDLPDPSLAIEDGTHPETTTLEDIPDDELRSKLRSLNEPAALYDETHASRLKRYRTLISTAQSLSLKPKPKLSDGPIPTTLEPIPEKDMLLPTTVPAPNTPEHTFLYRQLASYFTLLLREWSIALSQRDASVKASHSGKAAATSYLQVLKDLTPLFRRFERADLEHNLLEPICQIVRCAQNRRYVEANDKYLTLSIGKAAWPIGVTMVGIHERSAREKLSESGEGKQAHIMTDEVTRKYLQSIKRCLSFAQTRWPPEDLGQLMG</sequence>
<feature type="compositionally biased region" description="Low complexity" evidence="12">
    <location>
        <begin position="213"/>
        <end position="234"/>
    </location>
</feature>
<dbReference type="Gene3D" id="4.10.280.110">
    <property type="entry name" value="Pre-mRNA processing factor 4 domain"/>
    <property type="match status" value="1"/>
</dbReference>
<evidence type="ECO:0000256" key="5">
    <source>
        <dbReference type="ARBA" id="ARBA00022664"/>
    </source>
</evidence>
<keyword evidence="11" id="KW-0539">Nucleus</keyword>
<comment type="subcellular location">
    <subcellularLocation>
        <location evidence="2">Membrane</location>
        <topology evidence="2">Multi-pass membrane protein</topology>
    </subcellularLocation>
    <subcellularLocation>
        <location evidence="1">Nucleus</location>
    </subcellularLocation>
</comment>
<evidence type="ECO:0000256" key="3">
    <source>
        <dbReference type="ARBA" id="ARBA00008137"/>
    </source>
</evidence>
<evidence type="ECO:0000256" key="10">
    <source>
        <dbReference type="ARBA" id="ARBA00023187"/>
    </source>
</evidence>
<keyword evidence="9" id="KW-0472">Membrane</keyword>
<feature type="region of interest" description="Disordered" evidence="12">
    <location>
        <begin position="202"/>
        <end position="238"/>
    </location>
</feature>
<protein>
    <recommendedName>
        <fullName evidence="4">Pre-mRNA-splicing factor 18</fullName>
    </recommendedName>
</protein>
<dbReference type="GO" id="GO:0046540">
    <property type="term" value="C:U4/U6 x U5 tri-snRNP complex"/>
    <property type="evidence" value="ECO:0007669"/>
    <property type="project" value="TreeGrafter"/>
</dbReference>
<dbReference type="AlphaFoldDB" id="A0AAV9PXD1"/>
<evidence type="ECO:0000256" key="1">
    <source>
        <dbReference type="ARBA" id="ARBA00004123"/>
    </source>
</evidence>
<dbReference type="Gene3D" id="1.20.940.10">
    <property type="entry name" value="Functional domain of the splicing factor Prp18"/>
    <property type="match status" value="1"/>
</dbReference>
<evidence type="ECO:0000256" key="4">
    <source>
        <dbReference type="ARBA" id="ARBA00018242"/>
    </source>
</evidence>
<evidence type="ECO:0000256" key="8">
    <source>
        <dbReference type="ARBA" id="ARBA00022989"/>
    </source>
</evidence>
<evidence type="ECO:0000256" key="12">
    <source>
        <dbReference type="SAM" id="MobiDB-lite"/>
    </source>
</evidence>
<dbReference type="PANTHER" id="PTHR13007:SF19">
    <property type="entry name" value="PRE-MRNA-SPLICING FACTOR 18"/>
    <property type="match status" value="1"/>
</dbReference>
<dbReference type="InterPro" id="IPR004098">
    <property type="entry name" value="Prp18"/>
</dbReference>
<evidence type="ECO:0000256" key="9">
    <source>
        <dbReference type="ARBA" id="ARBA00023136"/>
    </source>
</evidence>
<dbReference type="Pfam" id="PF00324">
    <property type="entry name" value="AA_permease"/>
    <property type="match status" value="1"/>
</dbReference>
<dbReference type="Pfam" id="PF02840">
    <property type="entry name" value="Prp18"/>
    <property type="match status" value="1"/>
</dbReference>
<gene>
    <name evidence="16" type="ORF">LTR25_008866</name>
</gene>
<organism evidence="16 17">
    <name type="scientific">Vermiconidia calcicola</name>
    <dbReference type="NCBI Taxonomy" id="1690605"/>
    <lineage>
        <taxon>Eukaryota</taxon>
        <taxon>Fungi</taxon>
        <taxon>Dikarya</taxon>
        <taxon>Ascomycota</taxon>
        <taxon>Pezizomycotina</taxon>
        <taxon>Dothideomycetes</taxon>
        <taxon>Dothideomycetidae</taxon>
        <taxon>Mycosphaerellales</taxon>
        <taxon>Extremaceae</taxon>
        <taxon>Vermiconidia</taxon>
    </lineage>
</organism>
<dbReference type="InterPro" id="IPR004841">
    <property type="entry name" value="AA-permease/SLC12A_dom"/>
</dbReference>
<dbReference type="InterPro" id="IPR014906">
    <property type="entry name" value="PRP4-like"/>
</dbReference>
<dbReference type="InterPro" id="IPR039979">
    <property type="entry name" value="PRPF18"/>
</dbReference>
<accession>A0AAV9PXD1</accession>
<dbReference type="InterPro" id="IPR036285">
    <property type="entry name" value="PRP4-like_sf"/>
</dbReference>
<keyword evidence="8" id="KW-1133">Transmembrane helix</keyword>
<feature type="compositionally biased region" description="Basic and acidic residues" evidence="12">
    <location>
        <begin position="279"/>
        <end position="308"/>
    </location>
</feature>
<comment type="caution">
    <text evidence="16">The sequence shown here is derived from an EMBL/GenBank/DDBJ whole genome shotgun (WGS) entry which is preliminary data.</text>
</comment>
<name>A0AAV9PXD1_9PEZI</name>
<dbReference type="Proteomes" id="UP001345827">
    <property type="component" value="Unassembled WGS sequence"/>
</dbReference>
<dbReference type="SUPFAM" id="SSF158230">
    <property type="entry name" value="PRP4-like"/>
    <property type="match status" value="1"/>
</dbReference>
<evidence type="ECO:0000259" key="14">
    <source>
        <dbReference type="Pfam" id="PF02840"/>
    </source>
</evidence>
<dbReference type="GO" id="GO:0055085">
    <property type="term" value="P:transmembrane transport"/>
    <property type="evidence" value="ECO:0007669"/>
    <property type="project" value="InterPro"/>
</dbReference>
<feature type="region of interest" description="Disordered" evidence="12">
    <location>
        <begin position="266"/>
        <end position="344"/>
    </location>
</feature>
<comment type="similarity">
    <text evidence="3">Belongs to the PRP18 family.</text>
</comment>
<dbReference type="GO" id="GO:0071021">
    <property type="term" value="C:U2-type post-spliceosomal complex"/>
    <property type="evidence" value="ECO:0007669"/>
    <property type="project" value="TreeGrafter"/>
</dbReference>
<feature type="domain" description="Prp18" evidence="14">
    <location>
        <begin position="428"/>
        <end position="571"/>
    </location>
</feature>
<dbReference type="PANTHER" id="PTHR13007">
    <property type="entry name" value="PRE-MRNA SPLICING FACTOR-RELATED"/>
    <property type="match status" value="1"/>
</dbReference>
<keyword evidence="6" id="KW-0812">Transmembrane</keyword>
<keyword evidence="5" id="KW-0507">mRNA processing</keyword>
<evidence type="ECO:0000313" key="17">
    <source>
        <dbReference type="Proteomes" id="UP001345827"/>
    </source>
</evidence>
<reference evidence="16 17" key="1">
    <citation type="submission" date="2023-06" db="EMBL/GenBank/DDBJ databases">
        <title>Black Yeasts Isolated from many extreme environments.</title>
        <authorList>
            <person name="Coleine C."/>
            <person name="Stajich J.E."/>
            <person name="Selbmann L."/>
        </authorList>
    </citation>
    <scope>NUCLEOTIDE SEQUENCE [LARGE SCALE GENOMIC DNA]</scope>
    <source>
        <strain evidence="16 17">CCFEE 5887</strain>
    </source>
</reference>
<dbReference type="Pfam" id="PF08799">
    <property type="entry name" value="PRP4"/>
    <property type="match status" value="1"/>
</dbReference>
<evidence type="ECO:0000259" key="13">
    <source>
        <dbReference type="Pfam" id="PF00324"/>
    </source>
</evidence>
<keyword evidence="7" id="KW-0747">Spliceosome</keyword>
<evidence type="ECO:0000256" key="11">
    <source>
        <dbReference type="ARBA" id="ARBA00023242"/>
    </source>
</evidence>
<dbReference type="Gene3D" id="1.20.1740.10">
    <property type="entry name" value="Amino acid/polyamine transporter I"/>
    <property type="match status" value="1"/>
</dbReference>
<keyword evidence="17" id="KW-1185">Reference proteome</keyword>
<evidence type="ECO:0000256" key="2">
    <source>
        <dbReference type="ARBA" id="ARBA00004141"/>
    </source>
</evidence>
<dbReference type="GO" id="GO:0005682">
    <property type="term" value="C:U5 snRNP"/>
    <property type="evidence" value="ECO:0007669"/>
    <property type="project" value="TreeGrafter"/>
</dbReference>
<proteinExistence type="inferred from homology"/>
<dbReference type="EMBL" id="JAXLQG010000018">
    <property type="protein sequence ID" value="KAK5531009.1"/>
    <property type="molecule type" value="Genomic_DNA"/>
</dbReference>
<evidence type="ECO:0000259" key="15">
    <source>
        <dbReference type="Pfam" id="PF08799"/>
    </source>
</evidence>
<keyword evidence="10" id="KW-0508">mRNA splicing</keyword>
<evidence type="ECO:0000313" key="16">
    <source>
        <dbReference type="EMBL" id="KAK5531009.1"/>
    </source>
</evidence>